<keyword evidence="1" id="KW-0378">Hydrolase</keyword>
<comment type="caution">
    <text evidence="3">The sequence shown here is derived from an EMBL/GenBank/DDBJ whole genome shotgun (WGS) entry which is preliminary data.</text>
</comment>
<keyword evidence="4" id="KW-1185">Reference proteome</keyword>
<organism evidence="3 4">
    <name type="scientific">Paenibacillus gallinarum</name>
    <dbReference type="NCBI Taxonomy" id="2762232"/>
    <lineage>
        <taxon>Bacteria</taxon>
        <taxon>Bacillati</taxon>
        <taxon>Bacillota</taxon>
        <taxon>Bacilli</taxon>
        <taxon>Bacillales</taxon>
        <taxon>Paenibacillaceae</taxon>
        <taxon>Paenibacillus</taxon>
    </lineage>
</organism>
<evidence type="ECO:0000256" key="1">
    <source>
        <dbReference type="ARBA" id="ARBA00022801"/>
    </source>
</evidence>
<dbReference type="SUPFAM" id="SSF56219">
    <property type="entry name" value="DNase I-like"/>
    <property type="match status" value="1"/>
</dbReference>
<name>A0ABR8SUK3_9BACL</name>
<reference evidence="3 4" key="1">
    <citation type="submission" date="2020-08" db="EMBL/GenBank/DDBJ databases">
        <title>A Genomic Blueprint of the Chicken Gut Microbiome.</title>
        <authorList>
            <person name="Gilroy R."/>
            <person name="Ravi A."/>
            <person name="Getino M."/>
            <person name="Pursley I."/>
            <person name="Horton D.L."/>
            <person name="Alikhan N.-F."/>
            <person name="Baker D."/>
            <person name="Gharbi K."/>
            <person name="Hall N."/>
            <person name="Watson M."/>
            <person name="Adriaenssens E.M."/>
            <person name="Foster-Nyarko E."/>
            <person name="Jarju S."/>
            <person name="Secka A."/>
            <person name="Antonio M."/>
            <person name="Oren A."/>
            <person name="Chaudhuri R."/>
            <person name="La Ragione R.M."/>
            <person name="Hildebrand F."/>
            <person name="Pallen M.J."/>
        </authorList>
    </citation>
    <scope>NUCLEOTIDE SEQUENCE [LARGE SCALE GENOMIC DNA]</scope>
    <source>
        <strain evidence="3 4">Sa2BVA9</strain>
    </source>
</reference>
<evidence type="ECO:0000313" key="3">
    <source>
        <dbReference type="EMBL" id="MBD7966794.1"/>
    </source>
</evidence>
<proteinExistence type="predicted"/>
<dbReference type="PANTHER" id="PTHR15822:SF23">
    <property type="entry name" value="ENDONUCLEASE_EXONUCLEASE_PHOSPHATASE FAMILY PROTEIN"/>
    <property type="match status" value="1"/>
</dbReference>
<dbReference type="InterPro" id="IPR005135">
    <property type="entry name" value="Endo/exonuclease/phosphatase"/>
</dbReference>
<dbReference type="PANTHER" id="PTHR15822">
    <property type="entry name" value="TRAF AND TNF RECEPTOR-ASSOCIATED PROTEIN"/>
    <property type="match status" value="1"/>
</dbReference>
<feature type="domain" description="Endonuclease/exonuclease/phosphatase" evidence="2">
    <location>
        <begin position="20"/>
        <end position="266"/>
    </location>
</feature>
<sequence>MRILTLNTHAWIEENQLEKIEQLAHFINEHNFDVIALQEVNQSMQEEALPASEMTYFHEAEENTIVKADNYAYVLRKQLHTEYYWTYIPVHVGFAKYDEGLAILSKTPIKEAFGAYVSDMRDYANFRTRKLLGIKTEVSGKDTWFVNGHYNWWHDEEEPFEPQWKYSLAVMDKYVGSLPAFIMGDFNNAAHIEGEGYSLVTGSGWHDCYELAAQKDDGFTVVKAIAGWENNKQKLRIDFVFSNQEVPVHSSKVVLNGIDSPVVSDHFGVAVEI</sequence>
<dbReference type="RefSeq" id="WP_191797648.1">
    <property type="nucleotide sequence ID" value="NZ_JACSQL010000001.1"/>
</dbReference>
<dbReference type="Gene3D" id="3.60.10.10">
    <property type="entry name" value="Endonuclease/exonuclease/phosphatase"/>
    <property type="match status" value="1"/>
</dbReference>
<dbReference type="Proteomes" id="UP000608071">
    <property type="component" value="Unassembled WGS sequence"/>
</dbReference>
<evidence type="ECO:0000313" key="4">
    <source>
        <dbReference type="Proteomes" id="UP000608071"/>
    </source>
</evidence>
<dbReference type="GO" id="GO:0004519">
    <property type="term" value="F:endonuclease activity"/>
    <property type="evidence" value="ECO:0007669"/>
    <property type="project" value="UniProtKB-KW"/>
</dbReference>
<dbReference type="EMBL" id="JACSQL010000001">
    <property type="protein sequence ID" value="MBD7966794.1"/>
    <property type="molecule type" value="Genomic_DNA"/>
</dbReference>
<accession>A0ABR8SUK3</accession>
<dbReference type="InterPro" id="IPR051547">
    <property type="entry name" value="TDP2-like"/>
</dbReference>
<protein>
    <submittedName>
        <fullName evidence="3">Endonuclease/exonuclease/phosphatase family protein</fullName>
    </submittedName>
</protein>
<dbReference type="Pfam" id="PF03372">
    <property type="entry name" value="Exo_endo_phos"/>
    <property type="match status" value="1"/>
</dbReference>
<keyword evidence="3" id="KW-0255">Endonuclease</keyword>
<keyword evidence="3" id="KW-0540">Nuclease</keyword>
<dbReference type="InterPro" id="IPR036691">
    <property type="entry name" value="Endo/exonu/phosph_ase_sf"/>
</dbReference>
<gene>
    <name evidence="3" type="ORF">H9647_01835</name>
</gene>
<evidence type="ECO:0000259" key="2">
    <source>
        <dbReference type="Pfam" id="PF03372"/>
    </source>
</evidence>
<dbReference type="CDD" id="cd09079">
    <property type="entry name" value="RgfB-like"/>
    <property type="match status" value="1"/>
</dbReference>